<keyword evidence="3" id="KW-1185">Reference proteome</keyword>
<organism evidence="2 3">
    <name type="scientific">Caloranaerobacter azorensis DSM 13643</name>
    <dbReference type="NCBI Taxonomy" id="1121264"/>
    <lineage>
        <taxon>Bacteria</taxon>
        <taxon>Bacillati</taxon>
        <taxon>Bacillota</taxon>
        <taxon>Tissierellia</taxon>
        <taxon>Tissierellales</taxon>
        <taxon>Thermohalobacteraceae</taxon>
        <taxon>Caloranaerobacter</taxon>
    </lineage>
</organism>
<dbReference type="PANTHER" id="PTHR35024">
    <property type="entry name" value="HYPOTHETICAL CYTOSOLIC PROTEIN"/>
    <property type="match status" value="1"/>
</dbReference>
<dbReference type="AlphaFoldDB" id="A0A1M5SPG3"/>
<gene>
    <name evidence="2" type="ORF">SAMN02745135_00686</name>
</gene>
<dbReference type="InterPro" id="IPR007607">
    <property type="entry name" value="BacA/B"/>
</dbReference>
<dbReference type="EMBL" id="FQXO01000013">
    <property type="protein sequence ID" value="SHH40382.1"/>
    <property type="molecule type" value="Genomic_DNA"/>
</dbReference>
<evidence type="ECO:0000256" key="1">
    <source>
        <dbReference type="ARBA" id="ARBA00044755"/>
    </source>
</evidence>
<protein>
    <submittedName>
        <fullName evidence="2">Protein CcmA, bactofilin family</fullName>
    </submittedName>
</protein>
<proteinExistence type="inferred from homology"/>
<accession>A0A1M5SPG3</accession>
<comment type="similarity">
    <text evidence="1">Belongs to the bactofilin family.</text>
</comment>
<evidence type="ECO:0000313" key="3">
    <source>
        <dbReference type="Proteomes" id="UP000183967"/>
    </source>
</evidence>
<dbReference type="PANTHER" id="PTHR35024:SF4">
    <property type="entry name" value="POLYMER-FORMING CYTOSKELETAL PROTEIN"/>
    <property type="match status" value="1"/>
</dbReference>
<dbReference type="RefSeq" id="WP_073195487.1">
    <property type="nucleotide sequence ID" value="NZ_FQXO01000013.1"/>
</dbReference>
<dbReference type="Proteomes" id="UP000183967">
    <property type="component" value="Unassembled WGS sequence"/>
</dbReference>
<dbReference type="OrthoDB" id="9802488at2"/>
<reference evidence="3" key="1">
    <citation type="submission" date="2016-11" db="EMBL/GenBank/DDBJ databases">
        <authorList>
            <person name="Varghese N."/>
            <person name="Submissions S."/>
        </authorList>
    </citation>
    <scope>NUCLEOTIDE SEQUENCE [LARGE SCALE GENOMIC DNA]</scope>
    <source>
        <strain evidence="3">DSM 13643</strain>
    </source>
</reference>
<evidence type="ECO:0000313" key="2">
    <source>
        <dbReference type="EMBL" id="SHH40382.1"/>
    </source>
</evidence>
<name>A0A1M5SPG3_9FIRM</name>
<sequence length="131" mass="14408">MFNKKEAKLDKIDTLIGKNTKLEGKIECKGTIRLDGELIGDLSVEGNVIIGESGKINGNIICNNIFISGMVKGNIISKELLRLTNTAKLYGDIQVKTFIVDENAVFEGSCKMENAKTLNETKINKESKKSK</sequence>
<dbReference type="Pfam" id="PF04519">
    <property type="entry name" value="Bactofilin"/>
    <property type="match status" value="1"/>
</dbReference>